<dbReference type="Pfam" id="PF12698">
    <property type="entry name" value="ABC2_membrane_3"/>
    <property type="match status" value="1"/>
</dbReference>
<dbReference type="PANTHER" id="PTHR43077">
    <property type="entry name" value="TRANSPORT PERMEASE YVFS-RELATED"/>
    <property type="match status" value="1"/>
</dbReference>
<feature type="compositionally biased region" description="Low complexity" evidence="5">
    <location>
        <begin position="206"/>
        <end position="221"/>
    </location>
</feature>
<feature type="transmembrane region" description="Helical" evidence="6">
    <location>
        <begin position="240"/>
        <end position="263"/>
    </location>
</feature>
<dbReference type="GO" id="GO:0016020">
    <property type="term" value="C:membrane"/>
    <property type="evidence" value="ECO:0007669"/>
    <property type="project" value="UniProtKB-SubCell"/>
</dbReference>
<feature type="transmembrane region" description="Helical" evidence="6">
    <location>
        <begin position="309"/>
        <end position="332"/>
    </location>
</feature>
<evidence type="ECO:0000256" key="3">
    <source>
        <dbReference type="ARBA" id="ARBA00022989"/>
    </source>
</evidence>
<keyword evidence="4 6" id="KW-0472">Membrane</keyword>
<dbReference type="eggNOG" id="COG1511">
    <property type="taxonomic scope" value="Bacteria"/>
</dbReference>
<reference evidence="8 9" key="1">
    <citation type="submission" date="2010-07" db="EMBL/GenBank/DDBJ databases">
        <title>The draft genome of Paenibacillus curdlanolyticus YK9.</title>
        <authorList>
            <consortium name="US DOE Joint Genome Institute (JGI-PGF)"/>
            <person name="Lucas S."/>
            <person name="Copeland A."/>
            <person name="Lapidus A."/>
            <person name="Cheng J.-F."/>
            <person name="Bruce D."/>
            <person name="Goodwin L."/>
            <person name="Pitluck S."/>
            <person name="Land M.L."/>
            <person name="Hauser L."/>
            <person name="Chang Y.-J."/>
            <person name="Jeffries C."/>
            <person name="Anderson I.J."/>
            <person name="Johnson E."/>
            <person name="Loganathan U."/>
            <person name="Mulhopadhyay B."/>
            <person name="Kyrpides N."/>
            <person name="Woyke T.J."/>
        </authorList>
    </citation>
    <scope>NUCLEOTIDE SEQUENCE [LARGE SCALE GENOMIC DNA]</scope>
    <source>
        <strain evidence="8 9">YK9</strain>
    </source>
</reference>
<feature type="transmembrane region" description="Helical" evidence="6">
    <location>
        <begin position="275"/>
        <end position="297"/>
    </location>
</feature>
<protein>
    <submittedName>
        <fullName evidence="8">YhgE/Pip C-terminal domain protein</fullName>
    </submittedName>
</protein>
<name>E0IEX5_9BACL</name>
<evidence type="ECO:0000256" key="1">
    <source>
        <dbReference type="ARBA" id="ARBA00004141"/>
    </source>
</evidence>
<feature type="transmembrane region" description="Helical" evidence="6">
    <location>
        <begin position="367"/>
        <end position="385"/>
    </location>
</feature>
<feature type="domain" description="ABC-2 type transporter transmembrane" evidence="7">
    <location>
        <begin position="241"/>
        <end position="379"/>
    </location>
</feature>
<dbReference type="STRING" id="717606.PaecuDRAFT_4216"/>
<dbReference type="NCBIfam" id="TIGR03062">
    <property type="entry name" value="pip_yhgE_Cterm"/>
    <property type="match status" value="1"/>
</dbReference>
<evidence type="ECO:0000259" key="7">
    <source>
        <dbReference type="Pfam" id="PF12698"/>
    </source>
</evidence>
<feature type="compositionally biased region" description="Basic and acidic residues" evidence="5">
    <location>
        <begin position="195"/>
        <end position="205"/>
    </location>
</feature>
<dbReference type="GO" id="GO:0140359">
    <property type="term" value="F:ABC-type transporter activity"/>
    <property type="evidence" value="ECO:0007669"/>
    <property type="project" value="InterPro"/>
</dbReference>
<feature type="region of interest" description="Disordered" evidence="5">
    <location>
        <begin position="195"/>
        <end position="230"/>
    </location>
</feature>
<comment type="subcellular location">
    <subcellularLocation>
        <location evidence="1">Membrane</location>
        <topology evidence="1">Multi-pass membrane protein</topology>
    </subcellularLocation>
</comment>
<dbReference type="InterPro" id="IPR051328">
    <property type="entry name" value="T7SS_ABC-Transporter"/>
</dbReference>
<evidence type="ECO:0000256" key="6">
    <source>
        <dbReference type="SAM" id="Phobius"/>
    </source>
</evidence>
<dbReference type="Proteomes" id="UP000005387">
    <property type="component" value="Unassembled WGS sequence"/>
</dbReference>
<evidence type="ECO:0000313" key="8">
    <source>
        <dbReference type="EMBL" id="EFM09213.1"/>
    </source>
</evidence>
<keyword evidence="2 6" id="KW-0812">Transmembrane</keyword>
<accession>E0IEX5</accession>
<dbReference type="EMBL" id="AEDD01000012">
    <property type="protein sequence ID" value="EFM09213.1"/>
    <property type="molecule type" value="Genomic_DNA"/>
</dbReference>
<dbReference type="InterPro" id="IPR017501">
    <property type="entry name" value="Phage_infect_YhgE_C"/>
</dbReference>
<sequence>MPALAAQLEAAAAAGKPLPAAALAKLRERSRLAADALAQLSDRYASDIAPAVREALGEAARTAASAQQLLAKAAAELPAVGDALSRAAKALDAGAKEAAAIKRAFPSAKAKLLQVNHDIRELEKKADIQTIIDLLRNDYAKESAFFAEPVILQEHKLFPIPNYGSAMSPFFSTLSLWVGATLLVSLLSVEAHDAGGHGGSEHAESARNPSSSVSSLSAEPTPSRPRPRQVRAARWHEDSIVFLGRFLTFLTIALVQSALITIGDLYLLGTYAADHLMFILFGLFIVTVFMLMVYTLVSVFGNVGKAMAIILLVLQLGGSGGTFPIQVAPPFFRHIHPYLPFTYAISMMREAVGGVIWDVVYRDMQRLVIFVALFLVIGLVLKSPVNRLAKGMLERAKRGGLLH</sequence>
<evidence type="ECO:0000256" key="4">
    <source>
        <dbReference type="ARBA" id="ARBA00023136"/>
    </source>
</evidence>
<gene>
    <name evidence="8" type="ORF">PaecuDRAFT_4216</name>
</gene>
<keyword evidence="9" id="KW-1185">Reference proteome</keyword>
<dbReference type="AlphaFoldDB" id="E0IEX5"/>
<dbReference type="InterPro" id="IPR013525">
    <property type="entry name" value="ABC2_TM"/>
</dbReference>
<evidence type="ECO:0000256" key="5">
    <source>
        <dbReference type="SAM" id="MobiDB-lite"/>
    </source>
</evidence>
<evidence type="ECO:0000313" key="9">
    <source>
        <dbReference type="Proteomes" id="UP000005387"/>
    </source>
</evidence>
<organism evidence="8 9">
    <name type="scientific">Paenibacillus curdlanolyticus YK9</name>
    <dbReference type="NCBI Taxonomy" id="717606"/>
    <lineage>
        <taxon>Bacteria</taxon>
        <taxon>Bacillati</taxon>
        <taxon>Bacillota</taxon>
        <taxon>Bacilli</taxon>
        <taxon>Bacillales</taxon>
        <taxon>Paenibacillaceae</taxon>
        <taxon>Paenibacillus</taxon>
    </lineage>
</organism>
<keyword evidence="3 6" id="KW-1133">Transmembrane helix</keyword>
<evidence type="ECO:0000256" key="2">
    <source>
        <dbReference type="ARBA" id="ARBA00022692"/>
    </source>
</evidence>
<dbReference type="PANTHER" id="PTHR43077:SF10">
    <property type="entry name" value="TRANSPORT PERMEASE PROTEIN"/>
    <property type="match status" value="1"/>
</dbReference>
<proteinExistence type="predicted"/>